<proteinExistence type="predicted"/>
<name>A0ABR0YGK0_HUSHU</name>
<feature type="domain" description="Metallo-beta-lactamase" evidence="3">
    <location>
        <begin position="14"/>
        <end position="174"/>
    </location>
</feature>
<dbReference type="Proteomes" id="UP001369086">
    <property type="component" value="Unassembled WGS sequence"/>
</dbReference>
<evidence type="ECO:0000259" key="3">
    <source>
        <dbReference type="SMART" id="SM00849"/>
    </source>
</evidence>
<evidence type="ECO:0000256" key="2">
    <source>
        <dbReference type="SAM" id="MobiDB-lite"/>
    </source>
</evidence>
<dbReference type="CDD" id="cd07724">
    <property type="entry name" value="POD-like_MBL-fold"/>
    <property type="match status" value="1"/>
</dbReference>
<keyword evidence="5" id="KW-1185">Reference proteome</keyword>
<sequence length="236" mass="25628">MGPLQCVARERALEARGYSLGEDTTKKPRGGTRAGTHGEDLRVVQQLGLRLLYAVNTHVHADHVTGSGCLKTAIPECRSVLSEASGGQADIHVKEGQALKFGRFALSVRSTPGHTNGCVTLVLNDLSLAFTGDTLLIRGCGRTDFQQGSSETLYQSVHRKIFTLPDHCLLYPAHDYTGQTVSSVGEERKFNPRLTKTLSEFVEIMNNLALPYPKQIDRAVPANLLCGLQDISSSSH</sequence>
<evidence type="ECO:0000313" key="4">
    <source>
        <dbReference type="EMBL" id="KAK6471514.1"/>
    </source>
</evidence>
<dbReference type="PANTHER" id="PTHR43084">
    <property type="entry name" value="PERSULFIDE DIOXYGENASE ETHE1"/>
    <property type="match status" value="1"/>
</dbReference>
<dbReference type="SMART" id="SM00849">
    <property type="entry name" value="Lactamase_B"/>
    <property type="match status" value="1"/>
</dbReference>
<reference evidence="4 5" key="1">
    <citation type="submission" date="2021-05" db="EMBL/GenBank/DDBJ databases">
        <authorList>
            <person name="Zahm M."/>
            <person name="Klopp C."/>
            <person name="Cabau C."/>
            <person name="Kuhl H."/>
            <person name="Suciu R."/>
            <person name="Ciorpac M."/>
            <person name="Holostenco D."/>
            <person name="Gessner J."/>
            <person name="Wuertz S."/>
            <person name="Hohne C."/>
            <person name="Stock M."/>
            <person name="Gislard M."/>
            <person name="Lluch J."/>
            <person name="Milhes M."/>
            <person name="Lampietro C."/>
            <person name="Lopez Roques C."/>
            <person name="Donnadieu C."/>
            <person name="Du K."/>
            <person name="Schartl M."/>
            <person name="Guiguen Y."/>
        </authorList>
    </citation>
    <scope>NUCLEOTIDE SEQUENCE [LARGE SCALE GENOMIC DNA]</scope>
    <source>
        <strain evidence="4">Hh-F2</strain>
        <tissue evidence="4">Blood</tissue>
    </source>
</reference>
<evidence type="ECO:0000256" key="1">
    <source>
        <dbReference type="ARBA" id="ARBA00022723"/>
    </source>
</evidence>
<dbReference type="SUPFAM" id="SSF56281">
    <property type="entry name" value="Metallo-hydrolase/oxidoreductase"/>
    <property type="match status" value="1"/>
</dbReference>
<keyword evidence="4" id="KW-0560">Oxidoreductase</keyword>
<protein>
    <submittedName>
        <fullName evidence="4">Persulfide dioxygenase ETHE1</fullName>
    </submittedName>
</protein>
<dbReference type="InterPro" id="IPR044528">
    <property type="entry name" value="POD-like_MBL-fold"/>
</dbReference>
<dbReference type="InterPro" id="IPR051682">
    <property type="entry name" value="Mito_Persulfide_Diox"/>
</dbReference>
<dbReference type="PANTHER" id="PTHR43084:SF1">
    <property type="entry name" value="PERSULFIDE DIOXYGENASE ETHE1, MITOCHONDRIAL"/>
    <property type="match status" value="1"/>
</dbReference>
<organism evidence="4 5">
    <name type="scientific">Huso huso</name>
    <name type="common">Beluga</name>
    <name type="synonym">Acipenser huso</name>
    <dbReference type="NCBI Taxonomy" id="61971"/>
    <lineage>
        <taxon>Eukaryota</taxon>
        <taxon>Metazoa</taxon>
        <taxon>Chordata</taxon>
        <taxon>Craniata</taxon>
        <taxon>Vertebrata</taxon>
        <taxon>Euteleostomi</taxon>
        <taxon>Actinopterygii</taxon>
        <taxon>Chondrostei</taxon>
        <taxon>Acipenseriformes</taxon>
        <taxon>Acipenseridae</taxon>
        <taxon>Huso</taxon>
    </lineage>
</organism>
<dbReference type="EMBL" id="JAHFZB010000031">
    <property type="protein sequence ID" value="KAK6471514.1"/>
    <property type="molecule type" value="Genomic_DNA"/>
</dbReference>
<dbReference type="GO" id="GO:0051213">
    <property type="term" value="F:dioxygenase activity"/>
    <property type="evidence" value="ECO:0007669"/>
    <property type="project" value="UniProtKB-KW"/>
</dbReference>
<dbReference type="Gene3D" id="3.60.15.10">
    <property type="entry name" value="Ribonuclease Z/Hydroxyacylglutathione hydrolase-like"/>
    <property type="match status" value="1"/>
</dbReference>
<gene>
    <name evidence="4" type="ORF">HHUSO_G29367</name>
</gene>
<dbReference type="InterPro" id="IPR001279">
    <property type="entry name" value="Metallo-B-lactamas"/>
</dbReference>
<keyword evidence="4" id="KW-0223">Dioxygenase</keyword>
<accession>A0ABR0YGK0</accession>
<feature type="region of interest" description="Disordered" evidence="2">
    <location>
        <begin position="17"/>
        <end position="36"/>
    </location>
</feature>
<keyword evidence="1" id="KW-0479">Metal-binding</keyword>
<comment type="caution">
    <text evidence="4">The sequence shown here is derived from an EMBL/GenBank/DDBJ whole genome shotgun (WGS) entry which is preliminary data.</text>
</comment>
<evidence type="ECO:0000313" key="5">
    <source>
        <dbReference type="Proteomes" id="UP001369086"/>
    </source>
</evidence>
<dbReference type="InterPro" id="IPR036866">
    <property type="entry name" value="RibonucZ/Hydroxyglut_hydro"/>
</dbReference>
<dbReference type="Pfam" id="PF00753">
    <property type="entry name" value="Lactamase_B"/>
    <property type="match status" value="1"/>
</dbReference>